<evidence type="ECO:0000313" key="2">
    <source>
        <dbReference type="EMBL" id="GAA1704104.1"/>
    </source>
</evidence>
<dbReference type="EMBL" id="BAAANF010000019">
    <property type="protein sequence ID" value="GAA1704104.1"/>
    <property type="molecule type" value="Genomic_DNA"/>
</dbReference>
<dbReference type="InterPro" id="IPR021224">
    <property type="entry name" value="DUF2690"/>
</dbReference>
<feature type="signal peptide" evidence="1">
    <location>
        <begin position="1"/>
        <end position="26"/>
    </location>
</feature>
<dbReference type="Proteomes" id="UP001500280">
    <property type="component" value="Unassembled WGS sequence"/>
</dbReference>
<reference evidence="2 3" key="1">
    <citation type="journal article" date="2019" name="Int. J. Syst. Evol. Microbiol.">
        <title>The Global Catalogue of Microorganisms (GCM) 10K type strain sequencing project: providing services to taxonomists for standard genome sequencing and annotation.</title>
        <authorList>
            <consortium name="The Broad Institute Genomics Platform"/>
            <consortium name="The Broad Institute Genome Sequencing Center for Infectious Disease"/>
            <person name="Wu L."/>
            <person name="Ma J."/>
        </authorList>
    </citation>
    <scope>NUCLEOTIDE SEQUENCE [LARGE SCALE GENOMIC DNA]</scope>
    <source>
        <strain evidence="2 3">JCM 14307</strain>
    </source>
</reference>
<organism evidence="2 3">
    <name type="scientific">Kribbella yunnanensis</name>
    <dbReference type="NCBI Taxonomy" id="190194"/>
    <lineage>
        <taxon>Bacteria</taxon>
        <taxon>Bacillati</taxon>
        <taxon>Actinomycetota</taxon>
        <taxon>Actinomycetes</taxon>
        <taxon>Propionibacteriales</taxon>
        <taxon>Kribbellaceae</taxon>
        <taxon>Kribbella</taxon>
    </lineage>
</organism>
<evidence type="ECO:0008006" key="4">
    <source>
        <dbReference type="Google" id="ProtNLM"/>
    </source>
</evidence>
<protein>
    <recommendedName>
        <fullName evidence="4">DUF2690 domain-containing protein</fullName>
    </recommendedName>
</protein>
<accession>A0ABN2IFK4</accession>
<sequence length="171" mass="18947">MKRTTRWGVIAALLVSMQTAAVPAGAALPTCYAASCTGYRPTDAQGPNGVRCSDDARSVTADNHLVYSPPFTGAYLSAQTVSGYWNSIMVELRYSPACRATWSRVYSRGDANFHGKLSTWIVNQPSQETNIHYDGSGDWFTRMVDGSKVNCFGMQIYHQDIWRAWKQAFCV</sequence>
<dbReference type="Pfam" id="PF10901">
    <property type="entry name" value="DUF2690"/>
    <property type="match status" value="1"/>
</dbReference>
<dbReference type="RefSeq" id="WP_344159031.1">
    <property type="nucleotide sequence ID" value="NZ_BAAANF010000019.1"/>
</dbReference>
<evidence type="ECO:0000313" key="3">
    <source>
        <dbReference type="Proteomes" id="UP001500280"/>
    </source>
</evidence>
<keyword evidence="3" id="KW-1185">Reference proteome</keyword>
<feature type="chain" id="PRO_5045902089" description="DUF2690 domain-containing protein" evidence="1">
    <location>
        <begin position="27"/>
        <end position="171"/>
    </location>
</feature>
<name>A0ABN2IFK4_9ACTN</name>
<gene>
    <name evidence="2" type="ORF">GCM10009745_59510</name>
</gene>
<comment type="caution">
    <text evidence="2">The sequence shown here is derived from an EMBL/GenBank/DDBJ whole genome shotgun (WGS) entry which is preliminary data.</text>
</comment>
<proteinExistence type="predicted"/>
<keyword evidence="1" id="KW-0732">Signal</keyword>
<evidence type="ECO:0000256" key="1">
    <source>
        <dbReference type="SAM" id="SignalP"/>
    </source>
</evidence>